<comment type="caution">
    <text evidence="8">The sequence shown here is derived from an EMBL/GenBank/DDBJ whole genome shotgun (WGS) entry which is preliminary data.</text>
</comment>
<keyword evidence="9" id="KW-1185">Reference proteome</keyword>
<dbReference type="HAMAP" id="MF_01416">
    <property type="entry name" value="ATP_synth_delta_bact"/>
    <property type="match status" value="1"/>
</dbReference>
<accession>A0A8J3Y484</accession>
<comment type="function">
    <text evidence="7">F(1)F(0) ATP synthase produces ATP from ADP in the presence of a proton or sodium gradient. F-type ATPases consist of two structural domains, F(1) containing the extramembraneous catalytic core and F(0) containing the membrane proton channel, linked together by a central stalk and a peripheral stalk. During catalysis, ATP synthesis in the catalytic domain of F(1) is coupled via a rotary mechanism of the central stalk subunits to proton translocation.</text>
</comment>
<evidence type="ECO:0000313" key="9">
    <source>
        <dbReference type="Proteomes" id="UP000652013"/>
    </source>
</evidence>
<dbReference type="GO" id="GO:0046933">
    <property type="term" value="F:proton-transporting ATP synthase activity, rotational mechanism"/>
    <property type="evidence" value="ECO:0007669"/>
    <property type="project" value="UniProtKB-UniRule"/>
</dbReference>
<evidence type="ECO:0000256" key="1">
    <source>
        <dbReference type="ARBA" id="ARBA00004370"/>
    </source>
</evidence>
<keyword evidence="6 7" id="KW-0066">ATP synthesis</keyword>
<sequence>MSAATREAYAEATGKLAAYGKQATAENVAAVADEVLAVARLLGREPRLRRALTDPSRSGKQRAELLGSLLSGKVGVVTVELVGALVAGRWSAPSELLTATERLAVDALLLSADRAGELSEVEDELFRFGQLVSATPALAAVLADVSATQERRVTLVRDLLKGKVRLATGKLVEVALAGFGGRGFEVSLTRMVELAAAKRDREVAYVTVARPLAETDEQRLAAKLSELYGRQVSLKIDVDPNIIGGISVRVGSDLYDGTILRRLTEARQAFAK</sequence>
<keyword evidence="5 7" id="KW-0472">Membrane</keyword>
<dbReference type="AlphaFoldDB" id="A0A8J3Y484"/>
<dbReference type="Proteomes" id="UP000652013">
    <property type="component" value="Unassembled WGS sequence"/>
</dbReference>
<dbReference type="EMBL" id="BOOY01000003">
    <property type="protein sequence ID" value="GIJ01265.1"/>
    <property type="molecule type" value="Genomic_DNA"/>
</dbReference>
<evidence type="ECO:0000256" key="4">
    <source>
        <dbReference type="ARBA" id="ARBA00023065"/>
    </source>
</evidence>
<reference evidence="8" key="1">
    <citation type="submission" date="2021-01" db="EMBL/GenBank/DDBJ databases">
        <title>Whole genome shotgun sequence of Spirilliplanes yamanashiensis NBRC 15828.</title>
        <authorList>
            <person name="Komaki H."/>
            <person name="Tamura T."/>
        </authorList>
    </citation>
    <scope>NUCLEOTIDE SEQUENCE</scope>
    <source>
        <strain evidence="8">NBRC 15828</strain>
    </source>
</reference>
<dbReference type="GO" id="GO:0005886">
    <property type="term" value="C:plasma membrane"/>
    <property type="evidence" value="ECO:0007669"/>
    <property type="project" value="UniProtKB-SubCell"/>
</dbReference>
<evidence type="ECO:0000256" key="7">
    <source>
        <dbReference type="HAMAP-Rule" id="MF_01416"/>
    </source>
</evidence>
<evidence type="ECO:0000256" key="3">
    <source>
        <dbReference type="ARBA" id="ARBA00022781"/>
    </source>
</evidence>
<evidence type="ECO:0000256" key="2">
    <source>
        <dbReference type="ARBA" id="ARBA00022448"/>
    </source>
</evidence>
<gene>
    <name evidence="7 8" type="primary">atpH</name>
    <name evidence="8" type="ORF">Sya03_06170</name>
</gene>
<dbReference type="PANTHER" id="PTHR11910">
    <property type="entry name" value="ATP SYNTHASE DELTA CHAIN"/>
    <property type="match status" value="1"/>
</dbReference>
<evidence type="ECO:0000256" key="5">
    <source>
        <dbReference type="ARBA" id="ARBA00023136"/>
    </source>
</evidence>
<keyword evidence="3 7" id="KW-0375">Hydrogen ion transport</keyword>
<evidence type="ECO:0000256" key="6">
    <source>
        <dbReference type="ARBA" id="ARBA00023310"/>
    </source>
</evidence>
<keyword evidence="4 7" id="KW-0406">Ion transport</keyword>
<dbReference type="NCBIfam" id="NF009967">
    <property type="entry name" value="PRK13430.1"/>
    <property type="match status" value="1"/>
</dbReference>
<protein>
    <recommendedName>
        <fullName evidence="7">ATP synthase subunit delta</fullName>
    </recommendedName>
    <alternativeName>
        <fullName evidence="7">ATP synthase F(1) sector subunit delta</fullName>
    </alternativeName>
    <alternativeName>
        <fullName evidence="7">F-type ATPase subunit delta</fullName>
        <shortName evidence="7">F-ATPase subunit delta</shortName>
    </alternativeName>
</protein>
<keyword evidence="2 7" id="KW-0813">Transport</keyword>
<dbReference type="Pfam" id="PF00213">
    <property type="entry name" value="OSCP"/>
    <property type="match status" value="1"/>
</dbReference>
<comment type="function">
    <text evidence="7">This protein is part of the stalk that links CF(0) to CF(1). It either transmits conformational changes from CF(0) to CF(1) or is implicated in proton conduction.</text>
</comment>
<comment type="subcellular location">
    <subcellularLocation>
        <location evidence="7">Cell membrane</location>
        <topology evidence="7">Peripheral membrane protein</topology>
    </subcellularLocation>
    <subcellularLocation>
        <location evidence="1">Membrane</location>
    </subcellularLocation>
</comment>
<name>A0A8J3Y484_9ACTN</name>
<dbReference type="GO" id="GO:0045259">
    <property type="term" value="C:proton-transporting ATP synthase complex"/>
    <property type="evidence" value="ECO:0007669"/>
    <property type="project" value="UniProtKB-KW"/>
</dbReference>
<dbReference type="InterPro" id="IPR000711">
    <property type="entry name" value="ATPase_OSCP/dsu"/>
</dbReference>
<keyword evidence="7" id="KW-1003">Cell membrane</keyword>
<dbReference type="PRINTS" id="PR00125">
    <property type="entry name" value="ATPASEDELTA"/>
</dbReference>
<organism evidence="8 9">
    <name type="scientific">Spirilliplanes yamanashiensis</name>
    <dbReference type="NCBI Taxonomy" id="42233"/>
    <lineage>
        <taxon>Bacteria</taxon>
        <taxon>Bacillati</taxon>
        <taxon>Actinomycetota</taxon>
        <taxon>Actinomycetes</taxon>
        <taxon>Micromonosporales</taxon>
        <taxon>Micromonosporaceae</taxon>
        <taxon>Spirilliplanes</taxon>
    </lineage>
</organism>
<keyword evidence="7" id="KW-0139">CF(1)</keyword>
<evidence type="ECO:0000313" key="8">
    <source>
        <dbReference type="EMBL" id="GIJ01265.1"/>
    </source>
</evidence>
<comment type="similarity">
    <text evidence="7">Belongs to the ATPase delta chain family.</text>
</comment>
<proteinExistence type="inferred from homology"/>